<proteinExistence type="predicted"/>
<gene>
    <name evidence="3" type="ORF">NWE73_09550</name>
</gene>
<feature type="chain" id="PRO_5045879880" evidence="2">
    <location>
        <begin position="23"/>
        <end position="339"/>
    </location>
</feature>
<reference evidence="3" key="1">
    <citation type="submission" date="2022-08" db="EMBL/GenBank/DDBJ databases">
        <title>Novel Bdellovibrio Species Isolated from Svalbard: Designation Bdellovibrio svalbardensis.</title>
        <authorList>
            <person name="Mitchell R.J."/>
            <person name="Choi S.Y."/>
        </authorList>
    </citation>
    <scope>NUCLEOTIDE SEQUENCE</scope>
    <source>
        <strain evidence="3">PAP01</strain>
    </source>
</reference>
<name>A0ABT6DID5_9BACT</name>
<comment type="caution">
    <text evidence="3">The sequence shown here is derived from an EMBL/GenBank/DDBJ whole genome shotgun (WGS) entry which is preliminary data.</text>
</comment>
<feature type="region of interest" description="Disordered" evidence="1">
    <location>
        <begin position="24"/>
        <end position="44"/>
    </location>
</feature>
<dbReference type="RefSeq" id="WP_277578085.1">
    <property type="nucleotide sequence ID" value="NZ_JANRMI010000002.1"/>
</dbReference>
<sequence length="339" mass="37748">MKKQVLVSLILAGSLVSSFAHAEEKKETSQTTNSSSVKVTDVQKKDEQVKDIDDEITNARLRAQLGSKSRWSFKSDFGFNGGSVEKPFDAIRPNYRAGASVESLAVINGNVGVNYRVTEKDNLSFGTGITIMDPLHGNLAKPVIDPRKQSEGETVSRYQISTPYLDWSRGYKAMGMQQVSGATYSHFTDSDSADLKSFGNLSLSQTFLADFGNSNFSGGVNVSLDYTFYNGDAKAEYTPYLQSGAIMRDDYGVGLFPFAEYSISDKYSLRTVFGYFQFVHYKNEYNNPQDLKQREPYQSVGVGISITRDIYLYPNVQFTPKDIRADRTNVALSTNINLF</sequence>
<feature type="signal peptide" evidence="2">
    <location>
        <begin position="1"/>
        <end position="22"/>
    </location>
</feature>
<organism evidence="3 4">
    <name type="scientific">Bdellovibrio svalbardensis</name>
    <dbReference type="NCBI Taxonomy" id="2972972"/>
    <lineage>
        <taxon>Bacteria</taxon>
        <taxon>Pseudomonadati</taxon>
        <taxon>Bdellovibrionota</taxon>
        <taxon>Bdellovibrionia</taxon>
        <taxon>Bdellovibrionales</taxon>
        <taxon>Pseudobdellovibrionaceae</taxon>
        <taxon>Bdellovibrio</taxon>
    </lineage>
</organism>
<evidence type="ECO:0000313" key="3">
    <source>
        <dbReference type="EMBL" id="MDG0816608.1"/>
    </source>
</evidence>
<protein>
    <submittedName>
        <fullName evidence="3">Uncharacterized protein</fullName>
    </submittedName>
</protein>
<accession>A0ABT6DID5</accession>
<feature type="compositionally biased region" description="Polar residues" evidence="1">
    <location>
        <begin position="29"/>
        <end position="38"/>
    </location>
</feature>
<keyword evidence="2" id="KW-0732">Signal</keyword>
<evidence type="ECO:0000313" key="4">
    <source>
        <dbReference type="Proteomes" id="UP001152321"/>
    </source>
</evidence>
<dbReference type="Proteomes" id="UP001152321">
    <property type="component" value="Unassembled WGS sequence"/>
</dbReference>
<evidence type="ECO:0000256" key="1">
    <source>
        <dbReference type="SAM" id="MobiDB-lite"/>
    </source>
</evidence>
<dbReference type="EMBL" id="JANRMI010000002">
    <property type="protein sequence ID" value="MDG0816608.1"/>
    <property type="molecule type" value="Genomic_DNA"/>
</dbReference>
<keyword evidence="4" id="KW-1185">Reference proteome</keyword>
<evidence type="ECO:0000256" key="2">
    <source>
        <dbReference type="SAM" id="SignalP"/>
    </source>
</evidence>